<name>A0AA47PB57_MERPO</name>
<proteinExistence type="predicted"/>
<comment type="caution">
    <text evidence="1">The sequence shown here is derived from an EMBL/GenBank/DDBJ whole genome shotgun (WGS) entry which is preliminary data.</text>
</comment>
<dbReference type="Proteomes" id="UP001174136">
    <property type="component" value="Unassembled WGS sequence"/>
</dbReference>
<dbReference type="EMBL" id="JAOPHQ010000287">
    <property type="protein sequence ID" value="KAK0155390.1"/>
    <property type="molecule type" value="Genomic_DNA"/>
</dbReference>
<evidence type="ECO:0000313" key="1">
    <source>
        <dbReference type="EMBL" id="KAK0155390.1"/>
    </source>
</evidence>
<protein>
    <submittedName>
        <fullName evidence="1">Uncharacterized protein</fullName>
    </submittedName>
</protein>
<evidence type="ECO:0000313" key="2">
    <source>
        <dbReference type="Proteomes" id="UP001174136"/>
    </source>
</evidence>
<dbReference type="AlphaFoldDB" id="A0AA47PB57"/>
<gene>
    <name evidence="1" type="ORF">N1851_002188</name>
</gene>
<reference evidence="1" key="1">
    <citation type="journal article" date="2023" name="Front. Mar. Sci.">
        <title>A new Merluccius polli reference genome to investigate the effects of global change in West African waters.</title>
        <authorList>
            <person name="Mateo J.L."/>
            <person name="Blanco-Fernandez C."/>
            <person name="Garcia-Vazquez E."/>
            <person name="Machado-Schiaffino G."/>
        </authorList>
    </citation>
    <scope>NUCLEOTIDE SEQUENCE</scope>
    <source>
        <strain evidence="1">C29</strain>
        <tissue evidence="1">Fin</tissue>
    </source>
</reference>
<accession>A0AA47PB57</accession>
<organism evidence="1 2">
    <name type="scientific">Merluccius polli</name>
    <name type="common">Benguela hake</name>
    <name type="synonym">Merluccius cadenati</name>
    <dbReference type="NCBI Taxonomy" id="89951"/>
    <lineage>
        <taxon>Eukaryota</taxon>
        <taxon>Metazoa</taxon>
        <taxon>Chordata</taxon>
        <taxon>Craniata</taxon>
        <taxon>Vertebrata</taxon>
        <taxon>Euteleostomi</taxon>
        <taxon>Actinopterygii</taxon>
        <taxon>Neopterygii</taxon>
        <taxon>Teleostei</taxon>
        <taxon>Neoteleostei</taxon>
        <taxon>Acanthomorphata</taxon>
        <taxon>Zeiogadaria</taxon>
        <taxon>Gadariae</taxon>
        <taxon>Gadiformes</taxon>
        <taxon>Gadoidei</taxon>
        <taxon>Merlucciidae</taxon>
        <taxon>Merluccius</taxon>
    </lineage>
</organism>
<sequence>MYVAYSSLMTASCPIEMPKQGKPDSYWAGVMVLFAQGKHKFSTGQRPGGRRWRAVIDRIKNCPLTPIFGLTIRKFDIFGKKIPCKCGYHDATAPAPGFPVCLRSPEVSRARFLSKPFLRVIKPGDREWIAHILYDASGQLRQEVSQNWHHPPKPNQICGTSKPT</sequence>
<keyword evidence="2" id="KW-1185">Reference proteome</keyword>